<dbReference type="PROSITE" id="PS50943">
    <property type="entry name" value="HTH_CROC1"/>
    <property type="match status" value="1"/>
</dbReference>
<evidence type="ECO:0000313" key="2">
    <source>
        <dbReference type="EMBL" id="DAD73955.1"/>
    </source>
</evidence>
<evidence type="ECO:0000259" key="1">
    <source>
        <dbReference type="PROSITE" id="PS50943"/>
    </source>
</evidence>
<dbReference type="GO" id="GO:0003677">
    <property type="term" value="F:DNA binding"/>
    <property type="evidence" value="ECO:0007669"/>
    <property type="project" value="InterPro"/>
</dbReference>
<dbReference type="InterPro" id="IPR001387">
    <property type="entry name" value="Cro/C1-type_HTH"/>
</dbReference>
<dbReference type="EMBL" id="BK014749">
    <property type="protein sequence ID" value="DAD73955.1"/>
    <property type="molecule type" value="Genomic_DNA"/>
</dbReference>
<dbReference type="SUPFAM" id="SSF47413">
    <property type="entry name" value="lambda repressor-like DNA-binding domains"/>
    <property type="match status" value="1"/>
</dbReference>
<feature type="domain" description="HTH cro/C1-type" evidence="1">
    <location>
        <begin position="5"/>
        <end position="58"/>
    </location>
</feature>
<name>A0A8S5LVZ0_9CAUD</name>
<dbReference type="Gene3D" id="1.10.260.40">
    <property type="entry name" value="lambda repressor-like DNA-binding domains"/>
    <property type="match status" value="1"/>
</dbReference>
<dbReference type="InterPro" id="IPR010982">
    <property type="entry name" value="Lambda_DNA-bd_dom_sf"/>
</dbReference>
<dbReference type="CDD" id="cd00093">
    <property type="entry name" value="HTH_XRE"/>
    <property type="match status" value="1"/>
</dbReference>
<sequence>MKKTIRQIFNKYGLTCNEASKCGVNYQTLYKQLKGLRSVGAKTAMRYHEILGIPLYELRPDLWPPQLFGKGDKS</sequence>
<protein>
    <submittedName>
        <fullName evidence="2">Helix-turn-helix domain protein</fullName>
    </submittedName>
</protein>
<proteinExistence type="predicted"/>
<reference evidence="2" key="1">
    <citation type="journal article" date="2021" name="Proc. Natl. Acad. Sci. U.S.A.">
        <title>A Catalog of Tens of Thousands of Viruses from Human Metagenomes Reveals Hidden Associations with Chronic Diseases.</title>
        <authorList>
            <person name="Tisza M.J."/>
            <person name="Buck C.B."/>
        </authorList>
    </citation>
    <scope>NUCLEOTIDE SEQUENCE</scope>
    <source>
        <strain evidence="2">Ctc5632</strain>
    </source>
</reference>
<accession>A0A8S5LVZ0</accession>
<organism evidence="2">
    <name type="scientific">Podoviridae sp. ctc5632</name>
    <dbReference type="NCBI Taxonomy" id="2826565"/>
    <lineage>
        <taxon>Viruses</taxon>
        <taxon>Duplodnaviria</taxon>
        <taxon>Heunggongvirae</taxon>
        <taxon>Uroviricota</taxon>
        <taxon>Caudoviricetes</taxon>
    </lineage>
</organism>